<evidence type="ECO:0000259" key="1">
    <source>
        <dbReference type="Pfam" id="PF09361"/>
    </source>
</evidence>
<evidence type="ECO:0000313" key="2">
    <source>
        <dbReference type="EMBL" id="SCU79990.1"/>
    </source>
</evidence>
<dbReference type="EMBL" id="FMSH01000328">
    <property type="protein sequence ID" value="SCU79990.1"/>
    <property type="molecule type" value="Genomic_DNA"/>
</dbReference>
<dbReference type="RefSeq" id="WP_340527161.1">
    <property type="nucleotide sequence ID" value="NZ_FMSH01000328.1"/>
</dbReference>
<protein>
    <submittedName>
        <fullName evidence="2">PHA-granule associated protein 4</fullName>
    </submittedName>
</protein>
<feature type="domain" description="Phasin" evidence="1">
    <location>
        <begin position="7"/>
        <end position="105"/>
    </location>
</feature>
<gene>
    <name evidence="2" type="ORF">CNECB9_3940022</name>
</gene>
<dbReference type="InterPro" id="IPR018968">
    <property type="entry name" value="Phasin"/>
</dbReference>
<accession>A0A1K0JRD0</accession>
<dbReference type="Pfam" id="PF09361">
    <property type="entry name" value="Phasin_2"/>
    <property type="match status" value="1"/>
</dbReference>
<organism evidence="2">
    <name type="scientific">Cupriavidus necator</name>
    <name type="common">Alcaligenes eutrophus</name>
    <name type="synonym">Ralstonia eutropha</name>
    <dbReference type="NCBI Taxonomy" id="106590"/>
    <lineage>
        <taxon>Bacteria</taxon>
        <taxon>Pseudomonadati</taxon>
        <taxon>Pseudomonadota</taxon>
        <taxon>Betaproteobacteria</taxon>
        <taxon>Burkholderiales</taxon>
        <taxon>Burkholderiaceae</taxon>
        <taxon>Cupriavidus</taxon>
    </lineage>
</organism>
<dbReference type="InterPro" id="IPR010127">
    <property type="entry name" value="Phasin_subfam-1"/>
</dbReference>
<sequence>MTQWSPEQFMKVQMAGIEALTGLTGKAFEGFEKLLELNLQTMKTALAETREGAKKALSVKDPQELVELQIELFQPAADNVLAYRRQLYDILAATRAEFEKVAEVQYTAGKQGLHDFLGSVVSQTPAGTAAAPLAAWQEAVSATTTLYESMQTTAKQAVQVAESSFNTAAEAASKGMQRRAAQASKAAAN</sequence>
<reference evidence="2" key="1">
    <citation type="submission" date="2016-09" db="EMBL/GenBank/DDBJ databases">
        <authorList>
            <person name="Capua I."/>
            <person name="De Benedictis P."/>
            <person name="Joannis T."/>
            <person name="Lombin L.H."/>
            <person name="Cattoli G."/>
        </authorList>
    </citation>
    <scope>NUCLEOTIDE SEQUENCE</scope>
    <source>
        <strain evidence="2">B9</strain>
    </source>
</reference>
<dbReference type="AlphaFoldDB" id="A0A1K0JRD0"/>
<dbReference type="NCBIfam" id="TIGR01841">
    <property type="entry name" value="phasin"/>
    <property type="match status" value="1"/>
</dbReference>
<proteinExistence type="predicted"/>
<name>A0A1K0JRD0_CUPNE</name>